<sequence>MANLSLSSLSNTFEREGGSSSHHHPAYFAGFCDRPRFGIIVSSAVNTTFPLSCFCRQHDFSVIVFLMSASMRISDSFLWWSNGFTSFSADSRGAHHRSGYRHPTNKM</sequence>
<dbReference type="EMBL" id="CACRSJ010000110">
    <property type="protein sequence ID" value="VYS68206.1"/>
    <property type="molecule type" value="Genomic_DNA"/>
</dbReference>
<name>A0A654G593_ARATH</name>
<accession>A0A654G593</accession>
<evidence type="ECO:0000313" key="2">
    <source>
        <dbReference type="Proteomes" id="UP000426265"/>
    </source>
</evidence>
<proteinExistence type="predicted"/>
<dbReference type="Proteomes" id="UP000426265">
    <property type="component" value="Unassembled WGS sequence"/>
</dbReference>
<gene>
    <name evidence="1" type="ORF">AN1_LOCUS23600</name>
</gene>
<evidence type="ECO:0000313" key="1">
    <source>
        <dbReference type="EMBL" id="VYS68206.1"/>
    </source>
</evidence>
<organism evidence="1 2">
    <name type="scientific">Arabidopsis thaliana</name>
    <name type="common">Mouse-ear cress</name>
    <dbReference type="NCBI Taxonomy" id="3702"/>
    <lineage>
        <taxon>Eukaryota</taxon>
        <taxon>Viridiplantae</taxon>
        <taxon>Streptophyta</taxon>
        <taxon>Embryophyta</taxon>
        <taxon>Tracheophyta</taxon>
        <taxon>Spermatophyta</taxon>
        <taxon>Magnoliopsida</taxon>
        <taxon>eudicotyledons</taxon>
        <taxon>Gunneridae</taxon>
        <taxon>Pentapetalae</taxon>
        <taxon>rosids</taxon>
        <taxon>malvids</taxon>
        <taxon>Brassicales</taxon>
        <taxon>Brassicaceae</taxon>
        <taxon>Camelineae</taxon>
        <taxon>Arabidopsis</taxon>
    </lineage>
</organism>
<protein>
    <submittedName>
        <fullName evidence="1">Uncharacterized protein</fullName>
    </submittedName>
</protein>
<dbReference type="AlphaFoldDB" id="A0A654G593"/>
<reference evidence="1 2" key="1">
    <citation type="submission" date="2019-11" db="EMBL/GenBank/DDBJ databases">
        <authorList>
            <person name="Jiao W.-B."/>
            <person name="Schneeberger K."/>
        </authorList>
    </citation>
    <scope>NUCLEOTIDE SEQUENCE [LARGE SCALE GENOMIC DNA]</scope>
    <source>
        <strain evidence="2">cv. An-1</strain>
    </source>
</reference>